<dbReference type="InterPro" id="IPR002376">
    <property type="entry name" value="Formyl_transf_N"/>
</dbReference>
<dbReference type="EMBL" id="CDPU01000048">
    <property type="protein sequence ID" value="CEO55068.1"/>
    <property type="molecule type" value="Genomic_DNA"/>
</dbReference>
<accession>A0A0B7KBY1</accession>
<proteinExistence type="predicted"/>
<dbReference type="Gene3D" id="3.40.50.170">
    <property type="entry name" value="Formyl transferase, N-terminal domain"/>
    <property type="match status" value="2"/>
</dbReference>
<evidence type="ECO:0000256" key="2">
    <source>
        <dbReference type="ARBA" id="ARBA00022801"/>
    </source>
</evidence>
<dbReference type="InterPro" id="IPR004810">
    <property type="entry name" value="PurU"/>
</dbReference>
<keyword evidence="1" id="KW-0554">One-carbon metabolism</keyword>
<dbReference type="Pfam" id="PF00551">
    <property type="entry name" value="Formyl_trans_N"/>
    <property type="match status" value="1"/>
</dbReference>
<evidence type="ECO:0000313" key="4">
    <source>
        <dbReference type="EMBL" id="CEO55068.1"/>
    </source>
</evidence>
<organism evidence="4">
    <name type="scientific">Bionectria ochroleuca</name>
    <name type="common">Gliocladium roseum</name>
    <dbReference type="NCBI Taxonomy" id="29856"/>
    <lineage>
        <taxon>Eukaryota</taxon>
        <taxon>Fungi</taxon>
        <taxon>Dikarya</taxon>
        <taxon>Ascomycota</taxon>
        <taxon>Pezizomycotina</taxon>
        <taxon>Sordariomycetes</taxon>
        <taxon>Hypocreomycetidae</taxon>
        <taxon>Hypocreales</taxon>
        <taxon>Bionectriaceae</taxon>
        <taxon>Clonostachys</taxon>
    </lineage>
</organism>
<dbReference type="PRINTS" id="PR01575">
    <property type="entry name" value="FFH4HYDRLASE"/>
</dbReference>
<sequence>MDFRIQPFAQKTRVLLMVSKIGHCLNDLLYRMKAGQLAIEVPLIVSNHPDFEPLAASYGIPFFHLPILSPVLCDALPGRIINIHHSFLPSFKGARPYHQAYDRGVKIIGATAHFATVDLDEGPIIEQQVSRVNHGMDPKDLTVAGSNTECLTLATAVKWYSERRVFLNGIKTVVFS</sequence>
<dbReference type="PANTHER" id="PTHR42706">
    <property type="entry name" value="FORMYLTETRAHYDROFOLATE DEFORMYLASE"/>
    <property type="match status" value="1"/>
</dbReference>
<gene>
    <name evidence="4" type="ORF">BN869_000011126_1</name>
</gene>
<dbReference type="SUPFAM" id="SSF53328">
    <property type="entry name" value="Formyltransferase"/>
    <property type="match status" value="1"/>
</dbReference>
<evidence type="ECO:0000259" key="3">
    <source>
        <dbReference type="Pfam" id="PF00551"/>
    </source>
</evidence>
<keyword evidence="2" id="KW-0378">Hydrolase</keyword>
<feature type="domain" description="Formyl transferase N-terminal" evidence="3">
    <location>
        <begin position="65"/>
        <end position="150"/>
    </location>
</feature>
<evidence type="ECO:0000256" key="1">
    <source>
        <dbReference type="ARBA" id="ARBA00022563"/>
    </source>
</evidence>
<dbReference type="AlphaFoldDB" id="A0A0B7KBY1"/>
<protein>
    <recommendedName>
        <fullName evidence="3">Formyl transferase N-terminal domain-containing protein</fullName>
    </recommendedName>
</protein>
<dbReference type="PANTHER" id="PTHR42706:SF1">
    <property type="entry name" value="FORMYLTETRAHYDROFOLATE DEFORMYLASE 2, MITOCHONDRIAL"/>
    <property type="match status" value="1"/>
</dbReference>
<dbReference type="GO" id="GO:0006189">
    <property type="term" value="P:'de novo' IMP biosynthetic process"/>
    <property type="evidence" value="ECO:0007669"/>
    <property type="project" value="InterPro"/>
</dbReference>
<name>A0A0B7KBY1_BIOOC</name>
<dbReference type="GO" id="GO:0008864">
    <property type="term" value="F:formyltetrahydrofolate deformylase activity"/>
    <property type="evidence" value="ECO:0007669"/>
    <property type="project" value="InterPro"/>
</dbReference>
<dbReference type="InterPro" id="IPR036477">
    <property type="entry name" value="Formyl_transf_N_sf"/>
</dbReference>
<reference evidence="4" key="1">
    <citation type="submission" date="2015-01" db="EMBL/GenBank/DDBJ databases">
        <authorList>
            <person name="Durling Mikael"/>
        </authorList>
    </citation>
    <scope>NUCLEOTIDE SEQUENCE</scope>
</reference>
<dbReference type="GO" id="GO:0006730">
    <property type="term" value="P:one-carbon metabolic process"/>
    <property type="evidence" value="ECO:0007669"/>
    <property type="project" value="UniProtKB-KW"/>
</dbReference>